<evidence type="ECO:0000313" key="2">
    <source>
        <dbReference type="Proteomes" id="UP000002730"/>
    </source>
</evidence>
<dbReference type="KEGG" id="ccb:Clocel_4155"/>
<dbReference type="EMBL" id="CP002160">
    <property type="protein sequence ID" value="ADL53816.1"/>
    <property type="molecule type" value="Genomic_DNA"/>
</dbReference>
<reference evidence="1 2" key="1">
    <citation type="submission" date="2010-08" db="EMBL/GenBank/DDBJ databases">
        <title>Complete sequence of Clostridium cellulovorans 743B.</title>
        <authorList>
            <consortium name="US DOE Joint Genome Institute"/>
            <person name="Lucas S."/>
            <person name="Copeland A."/>
            <person name="Lapidus A."/>
            <person name="Cheng J.-F."/>
            <person name="Bruce D."/>
            <person name="Goodwin L."/>
            <person name="Pitluck S."/>
            <person name="Chertkov O."/>
            <person name="Detter J.C."/>
            <person name="Han C."/>
            <person name="Tapia R."/>
            <person name="Land M."/>
            <person name="Hauser L."/>
            <person name="Chang Y.-J."/>
            <person name="Jeffries C."/>
            <person name="Kyrpides N."/>
            <person name="Ivanova N."/>
            <person name="Mikhailova N."/>
            <person name="Hemme C.L."/>
            <person name="Woyke T."/>
        </authorList>
    </citation>
    <scope>NUCLEOTIDE SEQUENCE [LARGE SCALE GENOMIC DNA]</scope>
    <source>
        <strain evidence="2">ATCC 35296 / DSM 3052 / OCM 3 / 743B</strain>
    </source>
</reference>
<dbReference type="eggNOG" id="COG1388">
    <property type="taxonomic scope" value="Bacteria"/>
</dbReference>
<proteinExistence type="predicted"/>
<dbReference type="RefSeq" id="WP_010074169.1">
    <property type="nucleotide sequence ID" value="NC_014393.1"/>
</dbReference>
<sequence length="217" mass="25028">MKKLTLRLCSTLVLFITLATPLKVYGHKNQSMKDILLTKPAVELKLAERKLWIDHVFWTRSLILSDLSSIPDKESVLERLLRNQNDIGDSIKPYYGKDATDKLSKLLRDHIMIAVQVVDAAKDNNKEDLDKYSKLWSKNADDIVDFLSSSNPHWSKSDLKEMLYKHLELTTNETVSMINKDWKAANATFDEGENHMIKFADMLTNGIVKQFPEKFEK</sequence>
<dbReference type="STRING" id="573061.Clocel_4155"/>
<dbReference type="HOGENOM" id="CLU_092699_0_0_9"/>
<dbReference type="Proteomes" id="UP000002730">
    <property type="component" value="Chromosome"/>
</dbReference>
<dbReference type="OrthoDB" id="2603324at2"/>
<evidence type="ECO:0000313" key="1">
    <source>
        <dbReference type="EMBL" id="ADL53816.1"/>
    </source>
</evidence>
<dbReference type="AlphaFoldDB" id="D9SMG0"/>
<evidence type="ECO:0008006" key="3">
    <source>
        <dbReference type="Google" id="ProtNLM"/>
    </source>
</evidence>
<gene>
    <name evidence="1" type="ordered locus">Clocel_4155</name>
</gene>
<protein>
    <recommendedName>
        <fullName evidence="3">Glycosyltransferase</fullName>
    </recommendedName>
</protein>
<accession>D9SMG0</accession>
<organism evidence="1 2">
    <name type="scientific">Clostridium cellulovorans (strain ATCC 35296 / DSM 3052 / OCM 3 / 743B)</name>
    <dbReference type="NCBI Taxonomy" id="573061"/>
    <lineage>
        <taxon>Bacteria</taxon>
        <taxon>Bacillati</taxon>
        <taxon>Bacillota</taxon>
        <taxon>Clostridia</taxon>
        <taxon>Eubacteriales</taxon>
        <taxon>Clostridiaceae</taxon>
        <taxon>Clostridium</taxon>
    </lineage>
</organism>
<name>D9SMG0_CLOC7</name>
<keyword evidence="2" id="KW-1185">Reference proteome</keyword>